<sequence length="325" mass="37559">MLSYDRKTVPIAEGVNVKVDLIVQAISSISEMTASFTADVFFSQIWLDPGLAFENITKCLANLTLSYRTIDDIWLPNVCFQNSKSTLIHSSPTPNIFLLIYPNGTIWVNYRVKVEAPCELDMSSFPMDVQRCTMTFESYSFNVGRVRLDWLETAVILDLQGKLPDFELTLYTWKKQQFYYPAGQWDQLKATFYFRRTYGYYILQLYLPTYASVFISWIAFWLDPKCLPGRITLGVSSLMALTFQYGNVARSLPKVSYMKAMDVWIFASMGFIFLSLVELAVVGHVDKTTQKTNDWQEEISEEIARKRSDIECNYQIRARKRQAKS</sequence>
<dbReference type="STRING" id="42157.A0A182EHC0"/>
<dbReference type="Gene3D" id="2.70.170.10">
    <property type="entry name" value="Neurotransmitter-gated ion-channel ligand-binding domain"/>
    <property type="match status" value="1"/>
</dbReference>
<evidence type="ECO:0000256" key="7">
    <source>
        <dbReference type="ARBA" id="ARBA00022989"/>
    </source>
</evidence>
<keyword evidence="10 11" id="KW-0407">Ion channel</keyword>
<evidence type="ECO:0000313" key="16">
    <source>
        <dbReference type="WBParaSite" id="nOo.2.0.1.t07494-RA"/>
    </source>
</evidence>
<evidence type="ECO:0000256" key="5">
    <source>
        <dbReference type="ARBA" id="ARBA00022692"/>
    </source>
</evidence>
<dbReference type="InterPro" id="IPR038050">
    <property type="entry name" value="Neuro_actylchol_rec"/>
</dbReference>
<comment type="similarity">
    <text evidence="11">Belongs to the ligand-gated ion channel (TC 1.A.9) family.</text>
</comment>
<evidence type="ECO:0000256" key="4">
    <source>
        <dbReference type="ARBA" id="ARBA00022475"/>
    </source>
</evidence>
<proteinExistence type="inferred from homology"/>
<keyword evidence="4" id="KW-1003">Cell membrane</keyword>
<keyword evidence="9 11" id="KW-0472">Membrane</keyword>
<keyword evidence="15" id="KW-1185">Reference proteome</keyword>
<dbReference type="GO" id="GO:0005230">
    <property type="term" value="F:extracellular ligand-gated monoatomic ion channel activity"/>
    <property type="evidence" value="ECO:0007669"/>
    <property type="project" value="InterPro"/>
</dbReference>
<evidence type="ECO:0000256" key="3">
    <source>
        <dbReference type="ARBA" id="ARBA00022448"/>
    </source>
</evidence>
<evidence type="ECO:0000259" key="12">
    <source>
        <dbReference type="Pfam" id="PF02931"/>
    </source>
</evidence>
<evidence type="ECO:0000313" key="14">
    <source>
        <dbReference type="EMBL" id="VDK86376.1"/>
    </source>
</evidence>
<evidence type="ECO:0000256" key="6">
    <source>
        <dbReference type="ARBA" id="ARBA00022729"/>
    </source>
</evidence>
<dbReference type="CDD" id="cd18990">
    <property type="entry name" value="LGIC_ECD_GABAAR"/>
    <property type="match status" value="1"/>
</dbReference>
<evidence type="ECO:0000256" key="2">
    <source>
        <dbReference type="ARBA" id="ARBA00004236"/>
    </source>
</evidence>
<dbReference type="CDD" id="cd19049">
    <property type="entry name" value="LGIC_TM_anion"/>
    <property type="match status" value="1"/>
</dbReference>
<accession>A0A182EHC0</accession>
<feature type="transmembrane region" description="Helical" evidence="11">
    <location>
        <begin position="198"/>
        <end position="221"/>
    </location>
</feature>
<dbReference type="InterPro" id="IPR036734">
    <property type="entry name" value="Neur_chan_lig-bd_sf"/>
</dbReference>
<keyword evidence="8 11" id="KW-0406">Ion transport</keyword>
<name>A0A182EHC0_ONCOC</name>
<dbReference type="SUPFAM" id="SSF90112">
    <property type="entry name" value="Neurotransmitter-gated ion-channel transmembrane pore"/>
    <property type="match status" value="1"/>
</dbReference>
<feature type="domain" description="Neurotransmitter-gated ion-channel transmembrane" evidence="13">
    <location>
        <begin position="205"/>
        <end position="314"/>
    </location>
</feature>
<reference evidence="16" key="1">
    <citation type="submission" date="2016-06" db="UniProtKB">
        <authorList>
            <consortium name="WormBaseParasite"/>
        </authorList>
    </citation>
    <scope>IDENTIFICATION</scope>
</reference>
<dbReference type="InterPro" id="IPR036719">
    <property type="entry name" value="Neuro-gated_channel_TM_sf"/>
</dbReference>
<dbReference type="InterPro" id="IPR006028">
    <property type="entry name" value="GABAA/Glycine_rcpt"/>
</dbReference>
<evidence type="ECO:0000256" key="8">
    <source>
        <dbReference type="ARBA" id="ARBA00023065"/>
    </source>
</evidence>
<dbReference type="GO" id="GO:0005886">
    <property type="term" value="C:plasma membrane"/>
    <property type="evidence" value="ECO:0007669"/>
    <property type="project" value="UniProtKB-SubCell"/>
</dbReference>
<dbReference type="Gene3D" id="1.20.58.390">
    <property type="entry name" value="Neurotransmitter-gated ion-channel transmembrane domain"/>
    <property type="match status" value="1"/>
</dbReference>
<comment type="caution">
    <text evidence="11">Lacks conserved residue(s) required for the propagation of feature annotation.</text>
</comment>
<dbReference type="Pfam" id="PF02931">
    <property type="entry name" value="Neur_chan_LBD"/>
    <property type="match status" value="1"/>
</dbReference>
<organism evidence="16">
    <name type="scientific">Onchocerca ochengi</name>
    <name type="common">Filarial nematode worm</name>
    <dbReference type="NCBI Taxonomy" id="42157"/>
    <lineage>
        <taxon>Eukaryota</taxon>
        <taxon>Metazoa</taxon>
        <taxon>Ecdysozoa</taxon>
        <taxon>Nematoda</taxon>
        <taxon>Chromadorea</taxon>
        <taxon>Rhabditida</taxon>
        <taxon>Spirurina</taxon>
        <taxon>Spiruromorpha</taxon>
        <taxon>Filarioidea</taxon>
        <taxon>Onchocercidae</taxon>
        <taxon>Onchocerca</taxon>
    </lineage>
</organism>
<dbReference type="GO" id="GO:0004888">
    <property type="term" value="F:transmembrane signaling receptor activity"/>
    <property type="evidence" value="ECO:0007669"/>
    <property type="project" value="InterPro"/>
</dbReference>
<dbReference type="OrthoDB" id="407674at2759"/>
<keyword evidence="5 11" id="KW-0812">Transmembrane</keyword>
<dbReference type="PROSITE" id="PS00236">
    <property type="entry name" value="NEUROTR_ION_CHANNEL"/>
    <property type="match status" value="1"/>
</dbReference>
<dbReference type="EMBL" id="UYRW01002698">
    <property type="protein sequence ID" value="VDK86376.1"/>
    <property type="molecule type" value="Genomic_DNA"/>
</dbReference>
<dbReference type="InterPro" id="IPR018000">
    <property type="entry name" value="Neurotransmitter_ion_chnl_CS"/>
</dbReference>
<evidence type="ECO:0000313" key="15">
    <source>
        <dbReference type="Proteomes" id="UP000271087"/>
    </source>
</evidence>
<dbReference type="Pfam" id="PF02932">
    <property type="entry name" value="Neur_chan_memb"/>
    <property type="match status" value="1"/>
</dbReference>
<dbReference type="Proteomes" id="UP000271087">
    <property type="component" value="Unassembled WGS sequence"/>
</dbReference>
<evidence type="ECO:0000259" key="13">
    <source>
        <dbReference type="Pfam" id="PF02932"/>
    </source>
</evidence>
<evidence type="ECO:0000256" key="11">
    <source>
        <dbReference type="RuleBase" id="RU000687"/>
    </source>
</evidence>
<dbReference type="InterPro" id="IPR006201">
    <property type="entry name" value="Neur_channel"/>
</dbReference>
<evidence type="ECO:0000256" key="10">
    <source>
        <dbReference type="ARBA" id="ARBA00023303"/>
    </source>
</evidence>
<dbReference type="WBParaSite" id="nOo.2.0.1.t07494-RA">
    <property type="protein sequence ID" value="nOo.2.0.1.t07494-RA"/>
    <property type="gene ID" value="nOo.2.0.1.g07494"/>
</dbReference>
<evidence type="ECO:0000256" key="1">
    <source>
        <dbReference type="ARBA" id="ARBA00004141"/>
    </source>
</evidence>
<feature type="transmembrane region" description="Helical" evidence="11">
    <location>
        <begin position="263"/>
        <end position="285"/>
    </location>
</feature>
<evidence type="ECO:0000256" key="9">
    <source>
        <dbReference type="ARBA" id="ARBA00023136"/>
    </source>
</evidence>
<dbReference type="PANTHER" id="PTHR18945">
    <property type="entry name" value="NEUROTRANSMITTER GATED ION CHANNEL"/>
    <property type="match status" value="1"/>
</dbReference>
<protein>
    <submittedName>
        <fullName evidence="16">Neurotransmitter-gated ion-channel ligand binding domain protein</fullName>
    </submittedName>
</protein>
<feature type="domain" description="Neurotransmitter-gated ion-channel ligand-binding" evidence="12">
    <location>
        <begin position="3"/>
        <end position="197"/>
    </location>
</feature>
<keyword evidence="6" id="KW-0732">Signal</keyword>
<dbReference type="InterPro" id="IPR006029">
    <property type="entry name" value="Neurotrans-gated_channel_TM"/>
</dbReference>
<dbReference type="PRINTS" id="PR00253">
    <property type="entry name" value="GABAARECEPTR"/>
</dbReference>
<comment type="subcellular location">
    <subcellularLocation>
        <location evidence="2">Cell membrane</location>
    </subcellularLocation>
    <subcellularLocation>
        <location evidence="1">Membrane</location>
        <topology evidence="1">Multi-pass membrane protein</topology>
    </subcellularLocation>
</comment>
<keyword evidence="7 11" id="KW-1133">Transmembrane helix</keyword>
<reference evidence="14 15" key="2">
    <citation type="submission" date="2018-08" db="EMBL/GenBank/DDBJ databases">
        <authorList>
            <person name="Laetsch R D."/>
            <person name="Stevens L."/>
            <person name="Kumar S."/>
            <person name="Blaxter L. M."/>
        </authorList>
    </citation>
    <scope>NUCLEOTIDE SEQUENCE [LARGE SCALE GENOMIC DNA]</scope>
</reference>
<gene>
    <name evidence="14" type="ORF">NOO_LOCUS7494</name>
</gene>
<keyword evidence="3 11" id="KW-0813">Transport</keyword>
<dbReference type="AlphaFoldDB" id="A0A182EHC0"/>
<dbReference type="PRINTS" id="PR00252">
    <property type="entry name" value="NRIONCHANNEL"/>
</dbReference>
<dbReference type="InterPro" id="IPR006202">
    <property type="entry name" value="Neur_chan_lig-bd"/>
</dbReference>
<dbReference type="SUPFAM" id="SSF63712">
    <property type="entry name" value="Nicotinic receptor ligand binding domain-like"/>
    <property type="match status" value="1"/>
</dbReference>